<evidence type="ECO:0000313" key="2">
    <source>
        <dbReference type="Proteomes" id="UP000694890"/>
    </source>
</evidence>
<dbReference type="Proteomes" id="UP000694890">
    <property type="component" value="Linkage group LG12"/>
</dbReference>
<dbReference type="KEGG" id="lcf:108899639"/>
<keyword evidence="1" id="KW-0175">Coiled coil</keyword>
<organism evidence="2 3">
    <name type="scientific">Lates calcarifer</name>
    <name type="common">Barramundi</name>
    <name type="synonym">Holocentrus calcarifer</name>
    <dbReference type="NCBI Taxonomy" id="8187"/>
    <lineage>
        <taxon>Eukaryota</taxon>
        <taxon>Metazoa</taxon>
        <taxon>Chordata</taxon>
        <taxon>Craniata</taxon>
        <taxon>Vertebrata</taxon>
        <taxon>Euteleostomi</taxon>
        <taxon>Actinopterygii</taxon>
        <taxon>Neopterygii</taxon>
        <taxon>Teleostei</taxon>
        <taxon>Neoteleostei</taxon>
        <taxon>Acanthomorphata</taxon>
        <taxon>Carangaria</taxon>
        <taxon>Carangaria incertae sedis</taxon>
        <taxon>Centropomidae</taxon>
        <taxon>Lates</taxon>
    </lineage>
</organism>
<protein>
    <submittedName>
        <fullName evidence="3">Uncharacterized protein LOC108899639</fullName>
    </submittedName>
</protein>
<feature type="coiled-coil region" evidence="1">
    <location>
        <begin position="23"/>
        <end position="57"/>
    </location>
</feature>
<accession>A0AAJ7QGQ8</accession>
<evidence type="ECO:0000256" key="1">
    <source>
        <dbReference type="SAM" id="Coils"/>
    </source>
</evidence>
<proteinExistence type="predicted"/>
<sequence>MKSDLLFLEQESRGHDEQSMSQLEKLESELKMYSCLADSLEEQRTVIQKSLDQMKTAITSLCAEIMRESVTVTSDNIAHLTSILEERIRNLMIQANSMGDEQMELPPQKLLWANSDLLPELETVVETDRGKSPARSLKSA</sequence>
<dbReference type="GeneID" id="108899639"/>
<reference evidence="3" key="1">
    <citation type="submission" date="2025-08" db="UniProtKB">
        <authorList>
            <consortium name="RefSeq"/>
        </authorList>
    </citation>
    <scope>IDENTIFICATION</scope>
    <source>
        <tissue evidence="3">Brain</tissue>
    </source>
</reference>
<dbReference type="AlphaFoldDB" id="A0AAJ7QGQ8"/>
<name>A0AAJ7QGQ8_LATCA</name>
<evidence type="ECO:0000313" key="3">
    <source>
        <dbReference type="RefSeq" id="XP_018555703.1"/>
    </source>
</evidence>
<dbReference type="RefSeq" id="XP_018555703.1">
    <property type="nucleotide sequence ID" value="XM_018700187.2"/>
</dbReference>
<gene>
    <name evidence="3" type="primary">LOC108899639</name>
</gene>